<gene>
    <name evidence="4" type="ORF">ACG00X_15900</name>
</gene>
<dbReference type="RefSeq" id="WP_394489184.1">
    <property type="nucleotide sequence ID" value="NZ_JBIGIA010000012.1"/>
</dbReference>
<dbReference type="SMART" id="SM00862">
    <property type="entry name" value="Trans_reg_C"/>
    <property type="match status" value="1"/>
</dbReference>
<dbReference type="Gene3D" id="1.25.40.10">
    <property type="entry name" value="Tetratricopeptide repeat domain"/>
    <property type="match status" value="1"/>
</dbReference>
<evidence type="ECO:0000313" key="4">
    <source>
        <dbReference type="EMBL" id="MFG6458324.1"/>
    </source>
</evidence>
<dbReference type="SUPFAM" id="SSF46894">
    <property type="entry name" value="C-terminal effector domain of the bipartite response regulators"/>
    <property type="match status" value="1"/>
</dbReference>
<sequence length="1088" mass="116543">MHPATQRLSRDDETVALEPRMMAVLVALCRRPGEVVSAEALLQACWPGEALGDNPVHKVIAGLRRALRDSVTQPQYIETIRRQGYRLLAPVQALAGTGPRGLEGSRRGRSPYCGLAAFGPEQADVFFGRDEQVTSLHERLLAQWRRGYPQVVLLGPSGSGKTSLVQAGLLPALLAAAGDAAPGAERLATCAAAIVDLGGAGELGLWPALAGTLLDWDVAGTPLLSGWSMESLAPVLQAQPQEVARLIHVGLRGAYPTAIAEPPPPLLVLDRLEALLLLTADDVVRGFLACIDALVRAKAVLLVAICRNDFYARLARHPTLLRDKEHGAHMDLPLPSTAAIAQMIRLPARAGALVFGTDPAGLNRLDDRLCADALNTRDALPLLQYTLQELYLQREAGDELSWAAYAAMGGLEGAIGRRAEAALAELPAQQQAALTRLLPRLVGLPTEDAPPTGRWLPEQDLADDDERALVQALVQSRLLVADQLNGQPGCRVVHEAVLRSWPRVTAWLAQHRATLAMREQLLPWVQRWREGGRANALLLPRGAMLWQAVAAIAEAPQLFGAEVRDCVARSQARLRRLARWRWLASAGVAGLALLTALAAMRNAELATVAADRARQSQRLTSFMLGDLADQLRPIGRLDLLGSVGRQSLAVLGAVPAPEEAPADRLQRAKALIVLAEVEGTRGKGDAPLAQDALAQAQRLLASLRFGGEVPPGDYFKAVGATAFWQGQAAFDQGDHARAAEAMGRYRDACEQWLRAVPGDAGARSELGFALNSLGSIALRRAAWADAERWFQQALQLKLALLAAQPGDVELQDAVASSRTWLGLLARLRGQPRAALALLDASRGAQLAMHEARPGEFVRLHDLGALQVRRAEAQRDLGDHAAAAATMGDATQWLARAAHNDPGNRLWRAELAHAEALRLMMQADAGQRLDAAQLARQLADVRREAEGAAEPLWQETLARLVAVQALQARARGDAPAEFAAWADARGRVARLLAQRPLNWQLNEFLARLTLLGLRLAEPAGTALPPRSAACAQAAAALQPSVSSGQAGLVREAWLAARGCSTAEPPAPRELQALAAGGYRPMTTFASNPH</sequence>
<evidence type="ECO:0000256" key="2">
    <source>
        <dbReference type="PROSITE-ProRule" id="PRU01091"/>
    </source>
</evidence>
<feature type="DNA-binding region" description="OmpR/PhoB-type" evidence="2">
    <location>
        <begin position="1"/>
        <end position="89"/>
    </location>
</feature>
<dbReference type="CDD" id="cd00383">
    <property type="entry name" value="trans_reg_C"/>
    <property type="match status" value="1"/>
</dbReference>
<dbReference type="InterPro" id="IPR049052">
    <property type="entry name" value="nSTAND1"/>
</dbReference>
<dbReference type="InterPro" id="IPR016032">
    <property type="entry name" value="Sig_transdc_resp-reg_C-effctor"/>
</dbReference>
<evidence type="ECO:0000313" key="5">
    <source>
        <dbReference type="Proteomes" id="UP001606305"/>
    </source>
</evidence>
<comment type="caution">
    <text evidence="4">The sequence shown here is derived from an EMBL/GenBank/DDBJ whole genome shotgun (WGS) entry which is preliminary data.</text>
</comment>
<proteinExistence type="predicted"/>
<accession>A0ABW7G8P0</accession>
<organism evidence="4 5">
    <name type="scientific">Pelomonas nitida</name>
    <dbReference type="NCBI Taxonomy" id="3299027"/>
    <lineage>
        <taxon>Bacteria</taxon>
        <taxon>Pseudomonadati</taxon>
        <taxon>Pseudomonadota</taxon>
        <taxon>Betaproteobacteria</taxon>
        <taxon>Burkholderiales</taxon>
        <taxon>Sphaerotilaceae</taxon>
        <taxon>Roseateles</taxon>
    </lineage>
</organism>
<dbReference type="InterPro" id="IPR036388">
    <property type="entry name" value="WH-like_DNA-bd_sf"/>
</dbReference>
<name>A0ABW7G8P0_9BURK</name>
<dbReference type="PANTHER" id="PTHR47691">
    <property type="entry name" value="REGULATOR-RELATED"/>
    <property type="match status" value="1"/>
</dbReference>
<dbReference type="Proteomes" id="UP001606305">
    <property type="component" value="Unassembled WGS sequence"/>
</dbReference>
<evidence type="ECO:0000256" key="1">
    <source>
        <dbReference type="ARBA" id="ARBA00023125"/>
    </source>
</evidence>
<evidence type="ECO:0000259" key="3">
    <source>
        <dbReference type="PROSITE" id="PS51755"/>
    </source>
</evidence>
<dbReference type="Pfam" id="PF20703">
    <property type="entry name" value="nSTAND1"/>
    <property type="match status" value="1"/>
</dbReference>
<dbReference type="Gene3D" id="1.10.10.10">
    <property type="entry name" value="Winged helix-like DNA-binding domain superfamily/Winged helix DNA-binding domain"/>
    <property type="match status" value="1"/>
</dbReference>
<dbReference type="PANTHER" id="PTHR47691:SF3">
    <property type="entry name" value="HTH-TYPE TRANSCRIPTIONAL REGULATOR RV0890C-RELATED"/>
    <property type="match status" value="1"/>
</dbReference>
<dbReference type="InterPro" id="IPR027417">
    <property type="entry name" value="P-loop_NTPase"/>
</dbReference>
<feature type="domain" description="OmpR/PhoB-type" evidence="3">
    <location>
        <begin position="1"/>
        <end position="89"/>
    </location>
</feature>
<dbReference type="InterPro" id="IPR011990">
    <property type="entry name" value="TPR-like_helical_dom_sf"/>
</dbReference>
<dbReference type="PROSITE" id="PS51755">
    <property type="entry name" value="OMPR_PHOB"/>
    <property type="match status" value="1"/>
</dbReference>
<keyword evidence="1 2" id="KW-0238">DNA-binding</keyword>
<dbReference type="Pfam" id="PF00486">
    <property type="entry name" value="Trans_reg_C"/>
    <property type="match status" value="1"/>
</dbReference>
<dbReference type="InterPro" id="IPR001867">
    <property type="entry name" value="OmpR/PhoB-type_DNA-bd"/>
</dbReference>
<dbReference type="SUPFAM" id="SSF52540">
    <property type="entry name" value="P-loop containing nucleoside triphosphate hydrolases"/>
    <property type="match status" value="1"/>
</dbReference>
<reference evidence="4 5" key="1">
    <citation type="submission" date="2024-09" db="EMBL/GenBank/DDBJ databases">
        <title>Novel species of the genus Pelomonas and Roseateles isolated from streams.</title>
        <authorList>
            <person name="Lu H."/>
        </authorList>
    </citation>
    <scope>NUCLEOTIDE SEQUENCE [LARGE SCALE GENOMIC DNA]</scope>
    <source>
        <strain evidence="4 5">BYS96W</strain>
    </source>
</reference>
<protein>
    <submittedName>
        <fullName evidence="4">Winged helix-turn-helix domain-containing protein</fullName>
    </submittedName>
</protein>
<keyword evidence="5" id="KW-1185">Reference proteome</keyword>
<dbReference type="EMBL" id="JBIGIA010000012">
    <property type="protein sequence ID" value="MFG6458324.1"/>
    <property type="molecule type" value="Genomic_DNA"/>
</dbReference>